<gene>
    <name evidence="1" type="ORF">B0H17DRAFT_1187528</name>
</gene>
<dbReference type="Proteomes" id="UP001221757">
    <property type="component" value="Unassembled WGS sequence"/>
</dbReference>
<dbReference type="AlphaFoldDB" id="A0AAD7BYD2"/>
<sequence length="162" mass="17922">MEGSNGGMMGLQLNDLGPPALIIVALVPKLGDAVSLKMLIRREDAQQVKKDARGWGAEKLGNVRFDPRSERAERRVLRVAAGVFSPDRAKSRANALDPMPYLYQRPSNEHQLYSAAYLPTLLPQATRGGYTPFQYLNFPSNFLRLGTKFLLFPAFLGAKTSV</sequence>
<evidence type="ECO:0000313" key="2">
    <source>
        <dbReference type="Proteomes" id="UP001221757"/>
    </source>
</evidence>
<proteinExistence type="predicted"/>
<accession>A0AAD7BYD2</accession>
<reference evidence="1" key="1">
    <citation type="submission" date="2023-03" db="EMBL/GenBank/DDBJ databases">
        <title>Massive genome expansion in bonnet fungi (Mycena s.s.) driven by repeated elements and novel gene families across ecological guilds.</title>
        <authorList>
            <consortium name="Lawrence Berkeley National Laboratory"/>
            <person name="Harder C.B."/>
            <person name="Miyauchi S."/>
            <person name="Viragh M."/>
            <person name="Kuo A."/>
            <person name="Thoen E."/>
            <person name="Andreopoulos B."/>
            <person name="Lu D."/>
            <person name="Skrede I."/>
            <person name="Drula E."/>
            <person name="Henrissat B."/>
            <person name="Morin E."/>
            <person name="Kohler A."/>
            <person name="Barry K."/>
            <person name="LaButti K."/>
            <person name="Morin E."/>
            <person name="Salamov A."/>
            <person name="Lipzen A."/>
            <person name="Mereny Z."/>
            <person name="Hegedus B."/>
            <person name="Baldrian P."/>
            <person name="Stursova M."/>
            <person name="Weitz H."/>
            <person name="Taylor A."/>
            <person name="Grigoriev I.V."/>
            <person name="Nagy L.G."/>
            <person name="Martin F."/>
            <person name="Kauserud H."/>
        </authorList>
    </citation>
    <scope>NUCLEOTIDE SEQUENCE</scope>
    <source>
        <strain evidence="1">CBHHK067</strain>
    </source>
</reference>
<dbReference type="EMBL" id="JARKIE010000479">
    <property type="protein sequence ID" value="KAJ7634003.1"/>
    <property type="molecule type" value="Genomic_DNA"/>
</dbReference>
<keyword evidence="2" id="KW-1185">Reference proteome</keyword>
<organism evidence="1 2">
    <name type="scientific">Mycena rosella</name>
    <name type="common">Pink bonnet</name>
    <name type="synonym">Agaricus rosellus</name>
    <dbReference type="NCBI Taxonomy" id="1033263"/>
    <lineage>
        <taxon>Eukaryota</taxon>
        <taxon>Fungi</taxon>
        <taxon>Dikarya</taxon>
        <taxon>Basidiomycota</taxon>
        <taxon>Agaricomycotina</taxon>
        <taxon>Agaricomycetes</taxon>
        <taxon>Agaricomycetidae</taxon>
        <taxon>Agaricales</taxon>
        <taxon>Marasmiineae</taxon>
        <taxon>Mycenaceae</taxon>
        <taxon>Mycena</taxon>
    </lineage>
</organism>
<protein>
    <submittedName>
        <fullName evidence="1">Uncharacterized protein</fullName>
    </submittedName>
</protein>
<comment type="caution">
    <text evidence="1">The sequence shown here is derived from an EMBL/GenBank/DDBJ whole genome shotgun (WGS) entry which is preliminary data.</text>
</comment>
<evidence type="ECO:0000313" key="1">
    <source>
        <dbReference type="EMBL" id="KAJ7634003.1"/>
    </source>
</evidence>
<name>A0AAD7BYD2_MYCRO</name>